<dbReference type="PANTHER" id="PTHR24567">
    <property type="entry name" value="CRP FAMILY TRANSCRIPTIONAL REGULATORY PROTEIN"/>
    <property type="match status" value="1"/>
</dbReference>
<keyword evidence="4" id="KW-1185">Reference proteome</keyword>
<dbReference type="PANTHER" id="PTHR24567:SF26">
    <property type="entry name" value="REGULATORY PROTEIN YEIL"/>
    <property type="match status" value="1"/>
</dbReference>
<evidence type="ECO:0000259" key="2">
    <source>
        <dbReference type="PROSITE" id="PS50042"/>
    </source>
</evidence>
<dbReference type="PROSITE" id="PS50042">
    <property type="entry name" value="CNMP_BINDING_3"/>
    <property type="match status" value="2"/>
</dbReference>
<dbReference type="Proteomes" id="UP000037923">
    <property type="component" value="Unassembled WGS sequence"/>
</dbReference>
<dbReference type="OMA" id="YVRWEDI"/>
<organism evidence="3 4">
    <name type="scientific">Leptomonas pyrrhocoris</name>
    <name type="common">Firebug parasite</name>
    <dbReference type="NCBI Taxonomy" id="157538"/>
    <lineage>
        <taxon>Eukaryota</taxon>
        <taxon>Discoba</taxon>
        <taxon>Euglenozoa</taxon>
        <taxon>Kinetoplastea</taxon>
        <taxon>Metakinetoplastina</taxon>
        <taxon>Trypanosomatida</taxon>
        <taxon>Trypanosomatidae</taxon>
        <taxon>Leishmaniinae</taxon>
        <taxon>Leptomonas</taxon>
    </lineage>
</organism>
<feature type="compositionally biased region" description="Acidic residues" evidence="1">
    <location>
        <begin position="2076"/>
        <end position="2100"/>
    </location>
</feature>
<feature type="region of interest" description="Disordered" evidence="1">
    <location>
        <begin position="833"/>
        <end position="918"/>
    </location>
</feature>
<reference evidence="3 4" key="1">
    <citation type="submission" date="2015-07" db="EMBL/GenBank/DDBJ databases">
        <title>High-quality genome of monoxenous trypanosomatid Leptomonas pyrrhocoris.</title>
        <authorList>
            <person name="Flegontov P."/>
            <person name="Butenko A."/>
            <person name="Firsov S."/>
            <person name="Vlcek C."/>
            <person name="Logacheva M.D."/>
            <person name="Field M."/>
            <person name="Filatov D."/>
            <person name="Flegontova O."/>
            <person name="Gerasimov E."/>
            <person name="Jackson A.P."/>
            <person name="Kelly S."/>
            <person name="Opperdoes F."/>
            <person name="O'Reilly A."/>
            <person name="Votypka J."/>
            <person name="Yurchenko V."/>
            <person name="Lukes J."/>
        </authorList>
    </citation>
    <scope>NUCLEOTIDE SEQUENCE [LARGE SCALE GENOMIC DNA]</scope>
    <source>
        <strain evidence="3">H10</strain>
    </source>
</reference>
<feature type="region of interest" description="Disordered" evidence="1">
    <location>
        <begin position="1320"/>
        <end position="1353"/>
    </location>
</feature>
<feature type="compositionally biased region" description="Low complexity" evidence="1">
    <location>
        <begin position="2040"/>
        <end position="2057"/>
    </location>
</feature>
<feature type="compositionally biased region" description="Pro residues" evidence="1">
    <location>
        <begin position="1250"/>
        <end position="1263"/>
    </location>
</feature>
<comment type="caution">
    <text evidence="3">The sequence shown here is derived from an EMBL/GenBank/DDBJ whole genome shotgun (WGS) entry which is preliminary data.</text>
</comment>
<proteinExistence type="predicted"/>
<feature type="compositionally biased region" description="Low complexity" evidence="1">
    <location>
        <begin position="939"/>
        <end position="949"/>
    </location>
</feature>
<feature type="compositionally biased region" description="Polar residues" evidence="1">
    <location>
        <begin position="1961"/>
        <end position="1975"/>
    </location>
</feature>
<evidence type="ECO:0000313" key="3">
    <source>
        <dbReference type="EMBL" id="KPA80456.1"/>
    </source>
</evidence>
<feature type="domain" description="Cyclic nucleotide-binding" evidence="2">
    <location>
        <begin position="542"/>
        <end position="587"/>
    </location>
</feature>
<dbReference type="RefSeq" id="XP_015658895.1">
    <property type="nucleotide sequence ID" value="XM_015802451.1"/>
</dbReference>
<feature type="region of interest" description="Disordered" evidence="1">
    <location>
        <begin position="1200"/>
        <end position="1289"/>
    </location>
</feature>
<feature type="region of interest" description="Disordered" evidence="1">
    <location>
        <begin position="937"/>
        <end position="959"/>
    </location>
</feature>
<feature type="compositionally biased region" description="Polar residues" evidence="1">
    <location>
        <begin position="833"/>
        <end position="850"/>
    </location>
</feature>
<evidence type="ECO:0000313" key="4">
    <source>
        <dbReference type="Proteomes" id="UP000037923"/>
    </source>
</evidence>
<dbReference type="GO" id="GO:0003700">
    <property type="term" value="F:DNA-binding transcription factor activity"/>
    <property type="evidence" value="ECO:0007669"/>
    <property type="project" value="TreeGrafter"/>
</dbReference>
<feature type="domain" description="Cyclic nucleotide-binding" evidence="2">
    <location>
        <begin position="621"/>
        <end position="688"/>
    </location>
</feature>
<feature type="region of interest" description="Disordered" evidence="1">
    <location>
        <begin position="200"/>
        <end position="220"/>
    </location>
</feature>
<dbReference type="InterPro" id="IPR018490">
    <property type="entry name" value="cNMP-bd_dom_sf"/>
</dbReference>
<dbReference type="InterPro" id="IPR000595">
    <property type="entry name" value="cNMP-bd_dom"/>
</dbReference>
<feature type="compositionally biased region" description="Polar residues" evidence="1">
    <location>
        <begin position="1341"/>
        <end position="1353"/>
    </location>
</feature>
<gene>
    <name evidence="3" type="ORF">ABB37_04682</name>
</gene>
<feature type="compositionally biased region" description="Basic and acidic residues" evidence="1">
    <location>
        <begin position="2058"/>
        <end position="2073"/>
    </location>
</feature>
<accession>A0A0M9G1U8</accession>
<feature type="region of interest" description="Disordered" evidence="1">
    <location>
        <begin position="1021"/>
        <end position="1056"/>
    </location>
</feature>
<feature type="compositionally biased region" description="Low complexity" evidence="1">
    <location>
        <begin position="1022"/>
        <end position="1035"/>
    </location>
</feature>
<feature type="compositionally biased region" description="Basic and acidic residues" evidence="1">
    <location>
        <begin position="902"/>
        <end position="914"/>
    </location>
</feature>
<dbReference type="Gene3D" id="2.60.120.10">
    <property type="entry name" value="Jelly Rolls"/>
    <property type="match status" value="2"/>
</dbReference>
<dbReference type="GO" id="GO:0005829">
    <property type="term" value="C:cytosol"/>
    <property type="evidence" value="ECO:0007669"/>
    <property type="project" value="TreeGrafter"/>
</dbReference>
<feature type="compositionally biased region" description="Acidic residues" evidence="1">
    <location>
        <begin position="2011"/>
        <end position="2020"/>
    </location>
</feature>
<dbReference type="EMBL" id="LGTL01000008">
    <property type="protein sequence ID" value="KPA80456.1"/>
    <property type="molecule type" value="Genomic_DNA"/>
</dbReference>
<feature type="region of interest" description="Disordered" evidence="1">
    <location>
        <begin position="1902"/>
        <end position="2122"/>
    </location>
</feature>
<protein>
    <recommendedName>
        <fullName evidence="2">Cyclic nucleotide-binding domain-containing protein</fullName>
    </recommendedName>
</protein>
<feature type="compositionally biased region" description="Acidic residues" evidence="1">
    <location>
        <begin position="1995"/>
        <end position="2004"/>
    </location>
</feature>
<dbReference type="OrthoDB" id="2021138at2759"/>
<feature type="compositionally biased region" description="Basic and acidic residues" evidence="1">
    <location>
        <begin position="1944"/>
        <end position="1957"/>
    </location>
</feature>
<feature type="compositionally biased region" description="Gly residues" evidence="1">
    <location>
        <begin position="1540"/>
        <end position="1549"/>
    </location>
</feature>
<name>A0A0M9G1U8_LEPPY</name>
<sequence>MLTVSSGPGAPSVVESAAGYAVNAARRRRSSQRTSYQRRINPIGAGKHGSSISRDNTAEIHGISMDRLTYMNTALEALPGFALREYFVPIMRLKKQLLLRQRRSKERFPAMGTVAYTKMVTVAVASLAKSLSSAGGDLMLDGGTASFDVDAKGLGECLGSKLSPICMEAGSVLGYPREPPEASFVYIMLSGTVTVMHFQPPSLPTQQRRTGGGGSSRKERQTYFTSAKDVVRLCGGGAVQDAALLLDDYNGSESGAAVDAASTSNVTTAIQRSLRRASRTVGQPTLQYTRMEQLSGPVVLGASEAIGLAPCKYVSYIASAEPGRPVRQTSNLSSTINNSSSNKTDEVEVVQAFRVRTADVHAALIQLAAEQQAERQAKSPFRYVPWCTAAAGEAVAHGTVRTMADFVVAARRRTLYNDYAAVELMMRQSWLLQDAPSHTIRTLITHLEPHTYMPGEVIACPHTPGAERQLCFLRRGRLGVYTLPKVSAGAAAAAAGGGRRSPLNSAALQRGAASRAARDGCECWRTTDISAGAQPDEVVESGASFGELSVLFPEPRHCVLRAATICDAWCLPRRSFTRLMQRDTSVRDGLLQKAAVLRIEWMSEQRLTRALAQQLRASSELLRPLPDIALRLIQERLEPVVYAPGSLVVSTSTKCKEVIFIMHGSVSTICEGVATYGPGDVLGEGCLVPHRWPLGLAARTMVEGWRIKADQLRDAFRLVDKLHHYSGLVTSQTVLLMKRIFGEPQPPIEVDAVGRQRMPTVGAAPGGTTYLAFAHAVSEVQLRALCFLHRDYVRWEDIDYSCVDGGAAKLQGNPLNMLARELAIRHLNGSRTKSVASALTQQHQSPSASSQRRKTTAVPVTTENAAGKESGERIAGSAAAGTKTSAAGSGRNAVRASSSGRRSRDPTPHGDGPRGPRCRVASAGAFLVKNAFLPDEAKAPPFSASAPSATTGGGRPTSRRAFNRGAFAKHAITLPPRLQHMTRLLEERNRTWAAEQRHEATLAQQEASQREAAVRDQVALHASAAAPQRPSSPARGQTKAAVGGREGGALAPAPTTSHFSHADVSLAPVHIFLQAENPKYELDLREAVAIGYVMQLPDITHIQYSVSLVDPDVALGPPGQRARRHLMSITPNDRYNKHNFLFAASALEDGGSTESKKAAAEAAAAATLRSKARKLYTMMRTTVAARMDAAADQMNTTPLRQMSFEDSPGNESISPRPPDGLTLTDELQVRSPKGDAEGLVRSPSLSFPKTPLPQHTPQPPSPPVRRTSSVHTPSPFRSSAGKSRQRWSDEAFQRMLQREPVQAVDLLRKHYGVPWNAAAGSNGGGGTASGQSPTARHVTESRSGNASAFSSNFDVFGEPQRRLRRPSLLDRLEMAAAGGGPTTTPLSGLPSRDAVNTDAHGGELADAAELTSNEEVVLTNNTAPTYPPLTHATARDRWHCGNQLTLGSAQPASSAVNNAGADLPPAGQRRSQVNINAGANAGAPPFAVAPESGALNDYFYSNIRRRYPPTLFVEGYGPLELLSPEWVEYPPTIQIGADGGAAAGAGAGPDGSLEKVGGSGERSGAPVSASRVSRPITAIAVAAALRRSSSAFRFEESVSGHGYNNMSGVFGDHPNSAVAPRMEPFTMPTLEDTEVVIRRIQRDVNGLNAVAREQRRERDGARLRNGRIVKHRAAVAAALGTPDEQEQALLVVWRSQLARIGHDALRRASVPAALREEAGPDYMKRELRHLANAPVPTEDVLSRYTNDMELWQEQREQQRQLQLHGGRADVTPMHVVAASTPSGGGAGTRDGPRRVVATVGVGRLGIPPAPLQSPTAQMNNADRQTWLRQREDFFAAYKELLAHPGGRAGGGASTFALAAPSLRFAPAPPPPAKTPSQPVRHRISDGVVATSSTDTSYRAAFAHRTAGPTVDESQDDDVGSGRPSFDAPAAQPTSPPHPAMGDSADFHLRGPKPELPARYESPQNYSYSTEEQATPSAVDHRVAVTPPRELWNADDTQDYMDGSEGEYSSGESEEEEEEVENEHSAVLSAPDMVGNTSGNSSFAAAAATAAPAAASSAKAEEGEPGKWDRHDGLENAQEEQEEEVGYEEEFESESDQGEEGQAEKGFAAEVEEKDGQPAWLNI</sequence>
<dbReference type="SMART" id="SM00100">
    <property type="entry name" value="cNMP"/>
    <property type="match status" value="2"/>
</dbReference>
<feature type="region of interest" description="Disordered" evidence="1">
    <location>
        <begin position="24"/>
        <end position="55"/>
    </location>
</feature>
<dbReference type="InterPro" id="IPR050397">
    <property type="entry name" value="Env_Response_Regulators"/>
</dbReference>
<dbReference type="GeneID" id="26904973"/>
<evidence type="ECO:0000256" key="1">
    <source>
        <dbReference type="SAM" id="MobiDB-lite"/>
    </source>
</evidence>
<dbReference type="CDD" id="cd00038">
    <property type="entry name" value="CAP_ED"/>
    <property type="match status" value="2"/>
</dbReference>
<dbReference type="SUPFAM" id="SSF51206">
    <property type="entry name" value="cAMP-binding domain-like"/>
    <property type="match status" value="2"/>
</dbReference>
<dbReference type="VEuPathDB" id="TriTrypDB:LpyrH10_08_1310"/>
<dbReference type="InterPro" id="IPR014710">
    <property type="entry name" value="RmlC-like_jellyroll"/>
</dbReference>
<feature type="compositionally biased region" description="Low complexity" evidence="1">
    <location>
        <begin position="875"/>
        <end position="900"/>
    </location>
</feature>
<feature type="region of interest" description="Disordered" evidence="1">
    <location>
        <begin position="1540"/>
        <end position="1569"/>
    </location>
</feature>